<evidence type="ECO:0000256" key="1">
    <source>
        <dbReference type="SAM" id="MobiDB-lite"/>
    </source>
</evidence>
<reference evidence="3 4" key="1">
    <citation type="journal article" date="2018" name="Gigascience">
        <title>Genomes of trombidid mites reveal novel predicted allergens and laterally-transferred genes associated with secondary metabolism.</title>
        <authorList>
            <person name="Dong X."/>
            <person name="Chaisiri K."/>
            <person name="Xia D."/>
            <person name="Armstrong S.D."/>
            <person name="Fang Y."/>
            <person name="Donnelly M.J."/>
            <person name="Kadowaki T."/>
            <person name="McGarry J.W."/>
            <person name="Darby A.C."/>
            <person name="Makepeace B.L."/>
        </authorList>
    </citation>
    <scope>NUCLEOTIDE SEQUENCE [LARGE SCALE GENOMIC DNA]</scope>
    <source>
        <strain evidence="3">UoL-WK</strain>
    </source>
</reference>
<accession>A0A3S3NS47</accession>
<protein>
    <submittedName>
        <fullName evidence="3">G-protein coupled receptor protein-like protein</fullName>
    </submittedName>
</protein>
<keyword evidence="4" id="KW-1185">Reference proteome</keyword>
<proteinExistence type="predicted"/>
<organism evidence="3 4">
    <name type="scientific">Dinothrombium tinctorium</name>
    <dbReference type="NCBI Taxonomy" id="1965070"/>
    <lineage>
        <taxon>Eukaryota</taxon>
        <taxon>Metazoa</taxon>
        <taxon>Ecdysozoa</taxon>
        <taxon>Arthropoda</taxon>
        <taxon>Chelicerata</taxon>
        <taxon>Arachnida</taxon>
        <taxon>Acari</taxon>
        <taxon>Acariformes</taxon>
        <taxon>Trombidiformes</taxon>
        <taxon>Prostigmata</taxon>
        <taxon>Anystina</taxon>
        <taxon>Parasitengona</taxon>
        <taxon>Trombidioidea</taxon>
        <taxon>Trombidiidae</taxon>
        <taxon>Dinothrombium</taxon>
    </lineage>
</organism>
<dbReference type="GO" id="GO:0004930">
    <property type="term" value="F:G protein-coupled receptor activity"/>
    <property type="evidence" value="ECO:0007669"/>
    <property type="project" value="InterPro"/>
</dbReference>
<dbReference type="InterPro" id="IPR036445">
    <property type="entry name" value="GPCR_2_extracell_dom_sf"/>
</dbReference>
<feature type="compositionally biased region" description="Basic and acidic residues" evidence="1">
    <location>
        <begin position="70"/>
        <end position="80"/>
    </location>
</feature>
<dbReference type="Proteomes" id="UP000285301">
    <property type="component" value="Unassembled WGS sequence"/>
</dbReference>
<feature type="compositionally biased region" description="Polar residues" evidence="1">
    <location>
        <begin position="56"/>
        <end position="69"/>
    </location>
</feature>
<dbReference type="Gene3D" id="4.10.1240.10">
    <property type="entry name" value="GPCR, family 2, extracellular hormone receptor domain"/>
    <property type="match status" value="1"/>
</dbReference>
<feature type="domain" description="AGRL2-4 GAIN subdomain A" evidence="2">
    <location>
        <begin position="274"/>
        <end position="380"/>
    </location>
</feature>
<dbReference type="Pfam" id="PF16489">
    <property type="entry name" value="GAIN"/>
    <property type="match status" value="1"/>
</dbReference>
<name>A0A3S3NS47_9ACAR</name>
<dbReference type="AlphaFoldDB" id="A0A3S3NS47"/>
<dbReference type="STRING" id="1965070.A0A3S3NS47"/>
<dbReference type="InterPro" id="IPR032471">
    <property type="entry name" value="AGRL2-4_GAIN_subdom_A"/>
</dbReference>
<sequence>MVNLYIQRLRAENLPKRRSQGSTGAAKHQTPPPPIVKSESNNFNSKSDKTLVVYAVNSSSENRSSTGTKQNERNDLRSSGDTKLKAVHTNQNNNKSSTIVVLSNSTFSSQLEFKNVENDIYVRHPHPRISESGFTAHQESAKNNFSTTRGYVQSTSPATVTVSEQVSSTKLISESIEVISTQTTSTAAASTSTSTAAFSLDIATHCAPTESRNLSWNWTPIQQFASQPCPSGSKGTAKWLCKSDFLEPQWFPSEADLSDCISHWVLLLEESVRKDELSATSLARQLMKMTRIKTLLGGDIHKVTDIVNQLVTRMEIGLEDYRDYRQRNQFVKEVLDLLQDIYSNLVEDSQRSAWLDLPLKQRNQAIADLIGALERTSTLLSETNTANSDYSRKQSNICKRKNELRVFN</sequence>
<keyword evidence="3" id="KW-0675">Receptor</keyword>
<dbReference type="EMBL" id="NCKU01005144">
    <property type="protein sequence ID" value="RWS04961.1"/>
    <property type="molecule type" value="Genomic_DNA"/>
</dbReference>
<comment type="caution">
    <text evidence="3">The sequence shown here is derived from an EMBL/GenBank/DDBJ whole genome shotgun (WGS) entry which is preliminary data.</text>
</comment>
<dbReference type="Gene3D" id="1.25.40.610">
    <property type="match status" value="1"/>
</dbReference>
<dbReference type="GO" id="GO:0016020">
    <property type="term" value="C:membrane"/>
    <property type="evidence" value="ECO:0007669"/>
    <property type="project" value="InterPro"/>
</dbReference>
<gene>
    <name evidence="3" type="ORF">B4U79_09076</name>
</gene>
<feature type="region of interest" description="Disordered" evidence="1">
    <location>
        <begin position="13"/>
        <end position="80"/>
    </location>
</feature>
<dbReference type="OrthoDB" id="1100386at2759"/>
<evidence type="ECO:0000313" key="4">
    <source>
        <dbReference type="Proteomes" id="UP000285301"/>
    </source>
</evidence>
<evidence type="ECO:0000259" key="2">
    <source>
        <dbReference type="Pfam" id="PF16489"/>
    </source>
</evidence>
<evidence type="ECO:0000313" key="3">
    <source>
        <dbReference type="EMBL" id="RWS04961.1"/>
    </source>
</evidence>